<evidence type="ECO:0000256" key="1">
    <source>
        <dbReference type="SAM" id="MobiDB-lite"/>
    </source>
</evidence>
<feature type="compositionally biased region" description="Basic and acidic residues" evidence="1">
    <location>
        <begin position="1275"/>
        <end position="1290"/>
    </location>
</feature>
<feature type="compositionally biased region" description="Basic and acidic residues" evidence="1">
    <location>
        <begin position="428"/>
        <end position="444"/>
    </location>
</feature>
<feature type="compositionally biased region" description="Low complexity" evidence="1">
    <location>
        <begin position="1082"/>
        <end position="1097"/>
    </location>
</feature>
<feature type="region of interest" description="Disordered" evidence="1">
    <location>
        <begin position="1"/>
        <end position="539"/>
    </location>
</feature>
<evidence type="ECO:0000259" key="2">
    <source>
        <dbReference type="PROSITE" id="PS51159"/>
    </source>
</evidence>
<dbReference type="Gene3D" id="2.60.40.2440">
    <property type="entry name" value="Carbohydrate binding type-21 domain"/>
    <property type="match status" value="1"/>
</dbReference>
<feature type="compositionally biased region" description="Polar residues" evidence="1">
    <location>
        <begin position="890"/>
        <end position="901"/>
    </location>
</feature>
<feature type="region of interest" description="Disordered" evidence="1">
    <location>
        <begin position="557"/>
        <end position="586"/>
    </location>
</feature>
<feature type="compositionally biased region" description="Low complexity" evidence="1">
    <location>
        <begin position="1506"/>
        <end position="1518"/>
    </location>
</feature>
<dbReference type="GO" id="GO:0000164">
    <property type="term" value="C:protein phosphatase type 1 complex"/>
    <property type="evidence" value="ECO:0007669"/>
    <property type="project" value="TreeGrafter"/>
</dbReference>
<dbReference type="InterPro" id="IPR050782">
    <property type="entry name" value="PP1_regulatory_subunit_3"/>
</dbReference>
<feature type="compositionally biased region" description="Basic and acidic residues" evidence="1">
    <location>
        <begin position="1216"/>
        <end position="1241"/>
    </location>
</feature>
<dbReference type="InterPro" id="IPR005036">
    <property type="entry name" value="CBM21_dom"/>
</dbReference>
<feature type="compositionally biased region" description="Acidic residues" evidence="1">
    <location>
        <begin position="137"/>
        <end position="146"/>
    </location>
</feature>
<feature type="compositionally biased region" description="Low complexity" evidence="1">
    <location>
        <begin position="147"/>
        <end position="183"/>
    </location>
</feature>
<protein>
    <recommendedName>
        <fullName evidence="2">CBM21 domain-containing protein</fullName>
    </recommendedName>
</protein>
<feature type="compositionally biased region" description="Low complexity" evidence="1">
    <location>
        <begin position="1489"/>
        <end position="1498"/>
    </location>
</feature>
<keyword evidence="4" id="KW-1185">Reference proteome</keyword>
<sequence length="1561" mass="156703">MPYSIPAPTPAPLPIHSQGRPGHRRSFSEIAYNGFASMSTTQGHPSSSIAPPPPSSSSTSSSSSSNTSTNSNTNGNAQSTNGRANANANGRAPTVPGRPPLNRSTSTVQASGPGAFAPLGGGALPTRRKAAAFHLEADDDDDDEDSSSSSENGSNEGASNTTTSNTTTTSTTATSSTTTPSAAQAPIPARPPLTPFPTHRRTHSGGNLSPSSSTLTLSGLRPTPPGRPSTPTLNDEDEEADEYARGLPPLKLKIPGAAAGSGSFGSSTKTTNSLPFPTASPIAKGKGSSPPRSRTGSSENVSGLYVPGTTLGKTGATSSPLSAPPGQTAFYVPGMQRSSSYTHSAGTSSPLVRSGASTPTGTSSSSNLANGNGNGSGGMRPNFPRTSSTSALQLSLSESSDGSGGKQSEYTVPSQSLVPSRIYAEIAKAAREREEEEARERRDSLNANGNGNDERGSGQGEGQGEGDGKEERKHIVGYPDVPMSNRHMRAASAPALPSLVISTTSSSNHGSEPPSPTSEYNEYTRPPTPSAPKAVHFPSEEGGAIATVKFFRRSARPASVSLPGASGGEETETETDGEGYNSGVGAGGSGSGGAGGSGGLYNGGYSAGWGWGGYVNPWDRYTARAAAASGGSGGSNGGTPTQASVSGGKGPGGYPFPRIAAPKGAGGSPLSQSVAQGAGGGVGVGGAGGVGGGGGKGGMGRVVYELGAETSGVPRRELSLFDNVFLESLQVLSGPLSSSSAGGNGGVGGGGANGKEGGGGVLVKLEGTLLVRNVAYEKHVSVRFTLDEWHTTSEVKAGYEESLGCLPEGWVGVMRGDRPPSNNTSAAPPPSVAAGTNPQWDRFAFSIDLSDYARSRSLVNRKMWMVVRYAVPGVVRVPVAVPLRGAAFSSLPSPSQSTYTTSGANSASGGIGGSGLGGGAGRSEPAHLPQPDVLGPSDGEMLSTLISGLAGAPHFERRQQERWEEGRRVVEGLLRRRGVCVGVGVGCEWWDNNGGGNFRVAFGERVEGVGEEGVEGETGEKVEGKEGEEEEKGRRRRMNAVSCPPMFNGSAAPPPPMSILGTSLSHSALSPPQVSQSTSLDSAGVSAGAPRSAGSSSNLSGMVGPGLSITSPGGTVDSPFNNTKANGSGVYGGGPTTNGGAPKPWPTRTPAANKAMAETTLERLKRLNLRNYAVPGATASVPRGIVVPVPRALANVTNVPAGAAREDTNQGGEKGAVTEKGEKVKEEERDGGCEGGGRAESDEFDVDGSEVTPLTSPLVTPTIGSVDVRWGGLGEDDKTPKGSDESEGEVLVRGEGDGGVSGLGGLSGIVVGSAPFVGGPGGAFARGEPVVGGMGSSPPFSSLGGFGWGVQRSASPVVGASIQQVVEGSEKRDSGGDVTPVPPKAAASAAMLEGIREKSTSPAPTAAKENVAARGGSGSDSGGSVRSGGSSGSAGSGGGRRQHQHSRQHHAAPASRQQGLGLMFKPGMPASPVPRGGGAKSPSPPGVLSPMPMARVAAVPPPPVTSPTSPSGPVSSAGRNSLDDIRDPDSIYQAFVRQWCFASGPAPAQAGGFEGEGGKKL</sequence>
<feature type="compositionally biased region" description="Gly residues" evidence="1">
    <location>
        <begin position="1415"/>
        <end position="1439"/>
    </location>
</feature>
<feature type="region of interest" description="Disordered" evidence="1">
    <location>
        <begin position="889"/>
        <end position="940"/>
    </location>
</feature>
<feature type="region of interest" description="Disordered" evidence="1">
    <location>
        <begin position="1009"/>
        <end position="1103"/>
    </location>
</feature>
<feature type="region of interest" description="Disordered" evidence="1">
    <location>
        <begin position="815"/>
        <end position="835"/>
    </location>
</feature>
<feature type="compositionally biased region" description="Low complexity" evidence="1">
    <location>
        <begin position="56"/>
        <end position="92"/>
    </location>
</feature>
<feature type="compositionally biased region" description="Low complexity" evidence="1">
    <location>
        <begin position="387"/>
        <end position="401"/>
    </location>
</feature>
<dbReference type="GO" id="GO:0008157">
    <property type="term" value="F:protein phosphatase 1 binding"/>
    <property type="evidence" value="ECO:0007669"/>
    <property type="project" value="TreeGrafter"/>
</dbReference>
<feature type="compositionally biased region" description="Polar residues" evidence="1">
    <location>
        <begin position="311"/>
        <end position="321"/>
    </location>
</feature>
<dbReference type="OrthoDB" id="1881at2759"/>
<feature type="region of interest" description="Disordered" evidence="1">
    <location>
        <begin position="1203"/>
        <end position="1290"/>
    </location>
</feature>
<proteinExistence type="predicted"/>
<feature type="region of interest" description="Disordered" evidence="1">
    <location>
        <begin position="627"/>
        <end position="674"/>
    </location>
</feature>
<accession>A0A8H6HWN5</accession>
<dbReference type="GO" id="GO:0005979">
    <property type="term" value="P:regulation of glycogen biosynthetic process"/>
    <property type="evidence" value="ECO:0007669"/>
    <property type="project" value="TreeGrafter"/>
</dbReference>
<feature type="region of interest" description="Disordered" evidence="1">
    <location>
        <begin position="1366"/>
        <end position="1528"/>
    </location>
</feature>
<name>A0A8H6HWN5_9AGAR</name>
<reference evidence="3 4" key="1">
    <citation type="submission" date="2020-07" db="EMBL/GenBank/DDBJ databases">
        <title>Comparative genomics of pyrophilous fungi reveals a link between fire events and developmental genes.</title>
        <authorList>
            <consortium name="DOE Joint Genome Institute"/>
            <person name="Steindorff A.S."/>
            <person name="Carver A."/>
            <person name="Calhoun S."/>
            <person name="Stillman K."/>
            <person name="Liu H."/>
            <person name="Lipzen A."/>
            <person name="Pangilinan J."/>
            <person name="Labutti K."/>
            <person name="Bruns T.D."/>
            <person name="Grigoriev I.V."/>
        </authorList>
    </citation>
    <scope>NUCLEOTIDE SEQUENCE [LARGE SCALE GENOMIC DNA]</scope>
    <source>
        <strain evidence="3 4">CBS 144469</strain>
    </source>
</reference>
<dbReference type="Proteomes" id="UP000521943">
    <property type="component" value="Unassembled WGS sequence"/>
</dbReference>
<feature type="compositionally biased region" description="Basic residues" evidence="1">
    <location>
        <begin position="1440"/>
        <end position="1450"/>
    </location>
</feature>
<dbReference type="PROSITE" id="PS51159">
    <property type="entry name" value="CBM21"/>
    <property type="match status" value="1"/>
</dbReference>
<organism evidence="3 4">
    <name type="scientific">Ephemerocybe angulata</name>
    <dbReference type="NCBI Taxonomy" id="980116"/>
    <lineage>
        <taxon>Eukaryota</taxon>
        <taxon>Fungi</taxon>
        <taxon>Dikarya</taxon>
        <taxon>Basidiomycota</taxon>
        <taxon>Agaricomycotina</taxon>
        <taxon>Agaricomycetes</taxon>
        <taxon>Agaricomycetidae</taxon>
        <taxon>Agaricales</taxon>
        <taxon>Agaricineae</taxon>
        <taxon>Psathyrellaceae</taxon>
        <taxon>Ephemerocybe</taxon>
    </lineage>
</organism>
<feature type="compositionally biased region" description="Polar residues" evidence="1">
    <location>
        <begin position="1060"/>
        <end position="1081"/>
    </location>
</feature>
<feature type="compositionally biased region" description="Low complexity" evidence="1">
    <location>
        <begin position="1251"/>
        <end position="1262"/>
    </location>
</feature>
<evidence type="ECO:0000313" key="3">
    <source>
        <dbReference type="EMBL" id="KAF6753218.1"/>
    </source>
</evidence>
<feature type="compositionally biased region" description="Low complexity" evidence="1">
    <location>
        <begin position="338"/>
        <end position="371"/>
    </location>
</feature>
<comment type="caution">
    <text evidence="3">The sequence shown here is derived from an EMBL/GenBank/DDBJ whole genome shotgun (WGS) entry which is preliminary data.</text>
</comment>
<feature type="compositionally biased region" description="Polar residues" evidence="1">
    <location>
        <begin position="406"/>
        <end position="418"/>
    </location>
</feature>
<dbReference type="Pfam" id="PF03370">
    <property type="entry name" value="CBM_21"/>
    <property type="match status" value="1"/>
</dbReference>
<feature type="compositionally biased region" description="Gly residues" evidence="1">
    <location>
        <begin position="909"/>
        <end position="921"/>
    </location>
</feature>
<feature type="domain" description="CBM21" evidence="2">
    <location>
        <begin position="739"/>
        <end position="1001"/>
    </location>
</feature>
<dbReference type="PANTHER" id="PTHR12307">
    <property type="entry name" value="PROTEIN PHOSPHATASE 1 REGULATORY SUBUNIT"/>
    <property type="match status" value="1"/>
</dbReference>
<feature type="compositionally biased region" description="Low complexity" evidence="1">
    <location>
        <begin position="256"/>
        <end position="267"/>
    </location>
</feature>
<gene>
    <name evidence="3" type="ORF">DFP72DRAFT_1130727</name>
</gene>
<feature type="compositionally biased region" description="Low complexity" evidence="1">
    <location>
        <begin position="287"/>
        <end position="298"/>
    </location>
</feature>
<feature type="compositionally biased region" description="Polar residues" evidence="1">
    <location>
        <begin position="500"/>
        <end position="510"/>
    </location>
</feature>
<feature type="compositionally biased region" description="Pro residues" evidence="1">
    <location>
        <begin position="1"/>
        <end position="13"/>
    </location>
</feature>
<feature type="compositionally biased region" description="Low complexity" evidence="1">
    <location>
        <begin position="204"/>
        <end position="221"/>
    </location>
</feature>
<evidence type="ECO:0000313" key="4">
    <source>
        <dbReference type="Proteomes" id="UP000521943"/>
    </source>
</evidence>
<dbReference type="GO" id="GO:2001069">
    <property type="term" value="F:glycogen binding"/>
    <property type="evidence" value="ECO:0007669"/>
    <property type="project" value="TreeGrafter"/>
</dbReference>
<dbReference type="PANTHER" id="PTHR12307:SF36">
    <property type="entry name" value="GLYCOGEN-BINDING SUBUNIT 76A"/>
    <property type="match status" value="1"/>
</dbReference>
<dbReference type="EMBL" id="JACGCI010000040">
    <property type="protein sequence ID" value="KAF6753218.1"/>
    <property type="molecule type" value="Genomic_DNA"/>
</dbReference>
<dbReference type="InterPro" id="IPR038175">
    <property type="entry name" value="CBM21_dom_sf"/>
</dbReference>